<comment type="caution">
    <text evidence="6">The sequence shown here is derived from an EMBL/GenBank/DDBJ whole genome shotgun (WGS) entry which is preliminary data.</text>
</comment>
<dbReference type="EMBL" id="JBFOLJ010000011">
    <property type="protein sequence ID" value="KAL2495552.1"/>
    <property type="molecule type" value="Genomic_DNA"/>
</dbReference>
<dbReference type="Proteomes" id="UP001604277">
    <property type="component" value="Unassembled WGS sequence"/>
</dbReference>
<dbReference type="GO" id="GO:0008289">
    <property type="term" value="F:lipid binding"/>
    <property type="evidence" value="ECO:0007669"/>
    <property type="project" value="UniProtKB-KW"/>
</dbReference>
<keyword evidence="4" id="KW-0732">Signal</keyword>
<accession>A0ABD1S487</accession>
<dbReference type="Gene3D" id="1.10.110.10">
    <property type="entry name" value="Plant lipid-transfer and hydrophobic proteins"/>
    <property type="match status" value="1"/>
</dbReference>
<feature type="chain" id="PRO_5044837169" evidence="4">
    <location>
        <begin position="24"/>
        <end position="135"/>
    </location>
</feature>
<feature type="domain" description="Bifunctional inhibitor/plant lipid transfer protein/seed storage helical" evidence="5">
    <location>
        <begin position="21"/>
        <end position="107"/>
    </location>
</feature>
<protein>
    <submittedName>
        <fullName evidence="6">Non-specific lipid-transfer protein AP10</fullName>
    </submittedName>
</protein>
<feature type="signal peptide" evidence="4">
    <location>
        <begin position="1"/>
        <end position="23"/>
    </location>
</feature>
<evidence type="ECO:0000256" key="3">
    <source>
        <dbReference type="ARBA" id="ARBA00023121"/>
    </source>
</evidence>
<keyword evidence="2" id="KW-0813">Transport</keyword>
<evidence type="ECO:0000256" key="4">
    <source>
        <dbReference type="SAM" id="SignalP"/>
    </source>
</evidence>
<dbReference type="Pfam" id="PF14368">
    <property type="entry name" value="LTP_2"/>
    <property type="match status" value="1"/>
</dbReference>
<dbReference type="PRINTS" id="PR00382">
    <property type="entry name" value="LIPIDTRNSFER"/>
</dbReference>
<evidence type="ECO:0000256" key="1">
    <source>
        <dbReference type="ARBA" id="ARBA00009748"/>
    </source>
</evidence>
<dbReference type="InterPro" id="IPR000528">
    <property type="entry name" value="Plant_nsLTP"/>
</dbReference>
<gene>
    <name evidence="6" type="ORF">Fot_39309</name>
</gene>
<dbReference type="AlphaFoldDB" id="A0ABD1S487"/>
<name>A0ABD1S487_9LAMI</name>
<dbReference type="SUPFAM" id="SSF47699">
    <property type="entry name" value="Bifunctional inhibitor/lipid-transfer protein/seed storage 2S albumin"/>
    <property type="match status" value="1"/>
</dbReference>
<dbReference type="InterPro" id="IPR036312">
    <property type="entry name" value="Bifun_inhib/LTP/seed_sf"/>
</dbReference>
<evidence type="ECO:0000259" key="5">
    <source>
        <dbReference type="Pfam" id="PF14368"/>
    </source>
</evidence>
<keyword evidence="3" id="KW-0446">Lipid-binding</keyword>
<reference evidence="7" key="1">
    <citation type="submission" date="2024-07" db="EMBL/GenBank/DDBJ databases">
        <title>Two chromosome-level genome assemblies of Korean endemic species Abeliophyllum distichum and Forsythia ovata (Oleaceae).</title>
        <authorList>
            <person name="Jang H."/>
        </authorList>
    </citation>
    <scope>NUCLEOTIDE SEQUENCE [LARGE SCALE GENOMIC DNA]</scope>
</reference>
<organism evidence="6 7">
    <name type="scientific">Forsythia ovata</name>
    <dbReference type="NCBI Taxonomy" id="205694"/>
    <lineage>
        <taxon>Eukaryota</taxon>
        <taxon>Viridiplantae</taxon>
        <taxon>Streptophyta</taxon>
        <taxon>Embryophyta</taxon>
        <taxon>Tracheophyta</taxon>
        <taxon>Spermatophyta</taxon>
        <taxon>Magnoliopsida</taxon>
        <taxon>eudicotyledons</taxon>
        <taxon>Gunneridae</taxon>
        <taxon>Pentapetalae</taxon>
        <taxon>asterids</taxon>
        <taxon>lamiids</taxon>
        <taxon>Lamiales</taxon>
        <taxon>Oleaceae</taxon>
        <taxon>Forsythieae</taxon>
        <taxon>Forsythia</taxon>
    </lineage>
</organism>
<comment type="similarity">
    <text evidence="1">Belongs to the plant LTP family.</text>
</comment>
<dbReference type="PANTHER" id="PTHR33076">
    <property type="entry name" value="NON-SPECIFIC LIPID-TRANSFER PROTEIN 2-RELATED"/>
    <property type="match status" value="1"/>
</dbReference>
<evidence type="ECO:0000313" key="7">
    <source>
        <dbReference type="Proteomes" id="UP001604277"/>
    </source>
</evidence>
<dbReference type="InterPro" id="IPR016140">
    <property type="entry name" value="Bifunc_inhib/LTP/seed_store"/>
</dbReference>
<keyword evidence="7" id="KW-1185">Reference proteome</keyword>
<evidence type="ECO:0000313" key="6">
    <source>
        <dbReference type="EMBL" id="KAL2495552.1"/>
    </source>
</evidence>
<evidence type="ECO:0000256" key="2">
    <source>
        <dbReference type="ARBA" id="ARBA00022448"/>
    </source>
</evidence>
<sequence length="135" mass="14305">MAPGSSTCLVGLVVLALISISPAVPANAISCTEALTDLLPCQTFLLGFSDITVPCCQGANALLQSYTNATQTDRQSVCECVKQAAISFNINEDRAIQLTKLCNINAPLPIRLDVNCSAITSNNEDFQAQKFQALP</sequence>
<proteinExistence type="inferred from homology"/>